<dbReference type="Proteomes" id="UP000280698">
    <property type="component" value="Unassembled WGS sequence"/>
</dbReference>
<protein>
    <recommendedName>
        <fullName evidence="4">MFS transporter</fullName>
    </recommendedName>
</protein>
<keyword evidence="1" id="KW-0812">Transmembrane</keyword>
<dbReference type="EMBL" id="RJLN01000037">
    <property type="protein sequence ID" value="RNL98340.1"/>
    <property type="molecule type" value="Genomic_DNA"/>
</dbReference>
<gene>
    <name evidence="2" type="ORF">EFE23_14855</name>
</gene>
<evidence type="ECO:0000313" key="3">
    <source>
        <dbReference type="Proteomes" id="UP000280698"/>
    </source>
</evidence>
<accession>A0ABX9WEQ8</accession>
<evidence type="ECO:0000256" key="1">
    <source>
        <dbReference type="SAM" id="Phobius"/>
    </source>
</evidence>
<feature type="transmembrane region" description="Helical" evidence="1">
    <location>
        <begin position="12"/>
        <end position="30"/>
    </location>
</feature>
<keyword evidence="3" id="KW-1185">Reference proteome</keyword>
<name>A0ABX9WEQ8_9ACTN</name>
<evidence type="ECO:0000313" key="2">
    <source>
        <dbReference type="EMBL" id="RNL98340.1"/>
    </source>
</evidence>
<feature type="transmembrane region" description="Helical" evidence="1">
    <location>
        <begin position="36"/>
        <end position="59"/>
    </location>
</feature>
<comment type="caution">
    <text evidence="2">The sequence shown here is derived from an EMBL/GenBank/DDBJ whole genome shotgun (WGS) entry which is preliminary data.</text>
</comment>
<reference evidence="2 3" key="1">
    <citation type="submission" date="2018-11" db="EMBL/GenBank/DDBJ databases">
        <title>Micromonospora sp. PPF5-17, a new actinomycetes isolated from a hot spring soil.</title>
        <authorList>
            <person name="Thawai C."/>
        </authorList>
    </citation>
    <scope>NUCLEOTIDE SEQUENCE [LARGE SCALE GENOMIC DNA]</scope>
    <source>
        <strain evidence="2 3">PPF5-17</strain>
    </source>
</reference>
<dbReference type="RefSeq" id="WP_123241523.1">
    <property type="nucleotide sequence ID" value="NZ_JAAHBY010000037.1"/>
</dbReference>
<sequence>MDRRPLAIAAYRRLWVASVIAGVGGSFSAVAVPTQLFSLTGSSATVGVSAAVSLVALVVSAL</sequence>
<proteinExistence type="predicted"/>
<keyword evidence="1" id="KW-0472">Membrane</keyword>
<evidence type="ECO:0008006" key="4">
    <source>
        <dbReference type="Google" id="ProtNLM"/>
    </source>
</evidence>
<keyword evidence="1" id="KW-1133">Transmembrane helix</keyword>
<organism evidence="2 3">
    <name type="scientific">Micromonospora solifontis</name>
    <dbReference type="NCBI Taxonomy" id="2487138"/>
    <lineage>
        <taxon>Bacteria</taxon>
        <taxon>Bacillati</taxon>
        <taxon>Actinomycetota</taxon>
        <taxon>Actinomycetes</taxon>
        <taxon>Micromonosporales</taxon>
        <taxon>Micromonosporaceae</taxon>
        <taxon>Micromonospora</taxon>
    </lineage>
</organism>